<dbReference type="EMBL" id="JACCBK010000001">
    <property type="protein sequence ID" value="NYD87089.1"/>
    <property type="molecule type" value="Genomic_DNA"/>
</dbReference>
<dbReference type="InterPro" id="IPR000792">
    <property type="entry name" value="Tscrpt_reg_LuxR_C"/>
</dbReference>
<proteinExistence type="predicted"/>
<dbReference type="SMART" id="SM00421">
    <property type="entry name" value="HTH_LUXR"/>
    <property type="match status" value="1"/>
</dbReference>
<comment type="caution">
    <text evidence="6">The sequence shown here is derived from an EMBL/GenBank/DDBJ whole genome shotgun (WGS) entry which is preliminary data.</text>
</comment>
<evidence type="ECO:0000256" key="3">
    <source>
        <dbReference type="SAM" id="MobiDB-lite"/>
    </source>
</evidence>
<evidence type="ECO:0000256" key="2">
    <source>
        <dbReference type="ARBA" id="ARBA00022840"/>
    </source>
</evidence>
<evidence type="ECO:0000313" key="8">
    <source>
        <dbReference type="Proteomes" id="UP000618382"/>
    </source>
</evidence>
<keyword evidence="8" id="KW-1185">Reference proteome</keyword>
<keyword evidence="1" id="KW-0547">Nucleotide-binding</keyword>
<evidence type="ECO:0000313" key="7">
    <source>
        <dbReference type="Proteomes" id="UP000577956"/>
    </source>
</evidence>
<feature type="region of interest" description="Disordered" evidence="3">
    <location>
        <begin position="430"/>
        <end position="451"/>
    </location>
</feature>
<dbReference type="EMBL" id="BONN01000003">
    <property type="protein sequence ID" value="GIG32125.1"/>
    <property type="molecule type" value="Genomic_DNA"/>
</dbReference>
<gene>
    <name evidence="6" type="ORF">BKA21_002638</name>
    <name evidence="5" type="ORF">Col01nite_12840</name>
</gene>
<dbReference type="Gene3D" id="1.25.40.10">
    <property type="entry name" value="Tetratricopeptide repeat domain"/>
    <property type="match status" value="1"/>
</dbReference>
<evidence type="ECO:0000259" key="4">
    <source>
        <dbReference type="PROSITE" id="PS50043"/>
    </source>
</evidence>
<keyword evidence="6" id="KW-0238">DNA-binding</keyword>
<evidence type="ECO:0000313" key="5">
    <source>
        <dbReference type="EMBL" id="GIG32125.1"/>
    </source>
</evidence>
<organism evidence="6 7">
    <name type="scientific">Cellulomonas oligotrophica</name>
    <dbReference type="NCBI Taxonomy" id="931536"/>
    <lineage>
        <taxon>Bacteria</taxon>
        <taxon>Bacillati</taxon>
        <taxon>Actinomycetota</taxon>
        <taxon>Actinomycetes</taxon>
        <taxon>Micrococcales</taxon>
        <taxon>Cellulomonadaceae</taxon>
        <taxon>Cellulomonas</taxon>
    </lineage>
</organism>
<dbReference type="GO" id="GO:0005524">
    <property type="term" value="F:ATP binding"/>
    <property type="evidence" value="ECO:0007669"/>
    <property type="project" value="UniProtKB-KW"/>
</dbReference>
<dbReference type="Gene3D" id="1.10.10.10">
    <property type="entry name" value="Winged helix-like DNA-binding domain superfamily/Winged helix DNA-binding domain"/>
    <property type="match status" value="1"/>
</dbReference>
<dbReference type="InterPro" id="IPR016032">
    <property type="entry name" value="Sig_transdc_resp-reg_C-effctor"/>
</dbReference>
<dbReference type="Pfam" id="PF00196">
    <property type="entry name" value="GerE"/>
    <property type="match status" value="1"/>
</dbReference>
<protein>
    <submittedName>
        <fullName evidence="6">DNA-binding CsgD family transcriptional regulator</fullName>
    </submittedName>
    <submittedName>
        <fullName evidence="5">LuxR family transcriptional regulator</fullName>
    </submittedName>
</protein>
<dbReference type="Proteomes" id="UP000577956">
    <property type="component" value="Unassembled WGS sequence"/>
</dbReference>
<dbReference type="CDD" id="cd06170">
    <property type="entry name" value="LuxR_C_like"/>
    <property type="match status" value="1"/>
</dbReference>
<dbReference type="PANTHER" id="PTHR16305:SF35">
    <property type="entry name" value="TRANSCRIPTIONAL ACTIVATOR DOMAIN"/>
    <property type="match status" value="1"/>
</dbReference>
<sequence>MSTPFVARETQVRQLLDALDRARAGAPTCVVVGGDAGVGKTRLLHRAGTAAAAAGALVVTGHCVDLGEIGLPYLPFAEALGALRTHVPGTVSDVVAARPALARLVDGAPAGGGDAGADRLQLFEGVAEVLAAAGTAEHPLVVVLEDLHWADASSRDLLRFLVSRLGAQHLLLVVSYRADDVHRRHPWRGVLAELSRHPRVERLTLEAFTDDELRAFTTAALGRPLPEGTLRRVRDRAEGNAYFTEELLEAGAESGDLPWSLADVLRARVEQLDPAALRLVQLASAAGRRVDEPLLRAAAQADAGGTLAAPGAVDAALREAVAHHVLVGEDGRIAFRHALLAEAVHADLLPGEAAAAHRAYLDATRTGPDLASHAERAAHALAVPDVAVALAESWAAAQDARRLLAPTEELRHLEVVLRLWDAVPGGAPLGAPPVGAHAGPDEATDVDEDDRTAAPDRAEVLRQASWAASRAGSPERAVPLARAALDETGLTPRRRAALHTVVARHLLAVDRGREAMAEASAALAQIDHLAGGPTRERAWALATYARAAVNAGRDEEAEQTAEQAAQVARAVADAGAESDAMTTLAVLDRLDHAQSAGLLEQALARAVESQDVATELRTRYNLTSAHWSAGDLVSAGRHAADGVRAARRVGMAWAPHGVDLHMFGALVAYATGDLAPVPHPPTDREAPAGAQALLQAVDLYAATARGDADVLDRARALRPWWTRDPLVTLIAGTNEADALTWAGQGRAAEQVAAEVLDRVTAWWSDRLLGAIRIGALALAGLAEETTAPGPAPADRDDLLARADAWLWRAERAAGEGRPHGGVLGPEGRAWLLRARAEHARAHGDADPDAWGLAVEAFGYGHRYEAARSRARLAEALLVVGDRAGAAHEAGAALAEAVALGAEPLAEQVRALVRRGRLAVDDVRLPGTDVLTVREAEVLALVAQGLSNRQVGERLFISGKTVSVHVSNVLAKLGASGRTEAVSIAHRRGLLAVGREPAVPVPTTRPSV</sequence>
<keyword evidence="2" id="KW-0067">ATP-binding</keyword>
<dbReference type="PROSITE" id="PS00622">
    <property type="entry name" value="HTH_LUXR_1"/>
    <property type="match status" value="1"/>
</dbReference>
<accession>A0A7Y9FH14</accession>
<feature type="domain" description="HTH luxR-type" evidence="4">
    <location>
        <begin position="923"/>
        <end position="988"/>
    </location>
</feature>
<dbReference type="PROSITE" id="PS50043">
    <property type="entry name" value="HTH_LUXR_2"/>
    <property type="match status" value="1"/>
</dbReference>
<dbReference type="AlphaFoldDB" id="A0A7Y9FH14"/>
<dbReference type="GO" id="GO:0005737">
    <property type="term" value="C:cytoplasm"/>
    <property type="evidence" value="ECO:0007669"/>
    <property type="project" value="TreeGrafter"/>
</dbReference>
<dbReference type="PRINTS" id="PR00038">
    <property type="entry name" value="HTHLUXR"/>
</dbReference>
<dbReference type="InterPro" id="IPR011990">
    <property type="entry name" value="TPR-like_helical_dom_sf"/>
</dbReference>
<dbReference type="Pfam" id="PF13191">
    <property type="entry name" value="AAA_16"/>
    <property type="match status" value="1"/>
</dbReference>
<dbReference type="PANTHER" id="PTHR16305">
    <property type="entry name" value="TESTICULAR SOLUBLE ADENYLYL CYCLASE"/>
    <property type="match status" value="1"/>
</dbReference>
<name>A0A7Y9FH14_9CELL</name>
<dbReference type="InterPro" id="IPR027417">
    <property type="entry name" value="P-loop_NTPase"/>
</dbReference>
<dbReference type="SUPFAM" id="SSF46894">
    <property type="entry name" value="C-terminal effector domain of the bipartite response regulators"/>
    <property type="match status" value="1"/>
</dbReference>
<dbReference type="SUPFAM" id="SSF48452">
    <property type="entry name" value="TPR-like"/>
    <property type="match status" value="1"/>
</dbReference>
<evidence type="ECO:0000256" key="1">
    <source>
        <dbReference type="ARBA" id="ARBA00022741"/>
    </source>
</evidence>
<dbReference type="GO" id="GO:0006355">
    <property type="term" value="P:regulation of DNA-templated transcription"/>
    <property type="evidence" value="ECO:0007669"/>
    <property type="project" value="InterPro"/>
</dbReference>
<reference evidence="5 8" key="2">
    <citation type="submission" date="2021-01" db="EMBL/GenBank/DDBJ databases">
        <title>Whole genome shotgun sequence of Cellulomonas oligotrophica NBRC 109435.</title>
        <authorList>
            <person name="Komaki H."/>
            <person name="Tamura T."/>
        </authorList>
    </citation>
    <scope>NUCLEOTIDE SEQUENCE [LARGE SCALE GENOMIC DNA]</scope>
    <source>
        <strain evidence="5 8">NBRC 109435</strain>
    </source>
</reference>
<dbReference type="SUPFAM" id="SSF52540">
    <property type="entry name" value="P-loop containing nucleoside triphosphate hydrolases"/>
    <property type="match status" value="1"/>
</dbReference>
<dbReference type="GO" id="GO:0003677">
    <property type="term" value="F:DNA binding"/>
    <property type="evidence" value="ECO:0007669"/>
    <property type="project" value="UniProtKB-KW"/>
</dbReference>
<dbReference type="RefSeq" id="WP_140459552.1">
    <property type="nucleotide sequence ID" value="NZ_BAABFI010000009.1"/>
</dbReference>
<dbReference type="InterPro" id="IPR036388">
    <property type="entry name" value="WH-like_DNA-bd_sf"/>
</dbReference>
<evidence type="ECO:0000313" key="6">
    <source>
        <dbReference type="EMBL" id="NYD87089.1"/>
    </source>
</evidence>
<reference evidence="6 7" key="1">
    <citation type="submission" date="2020-07" db="EMBL/GenBank/DDBJ databases">
        <title>Sequencing the genomes of 1000 actinobacteria strains.</title>
        <authorList>
            <person name="Klenk H.-P."/>
        </authorList>
    </citation>
    <scope>NUCLEOTIDE SEQUENCE [LARGE SCALE GENOMIC DNA]</scope>
    <source>
        <strain evidence="6 7">DSM 24482</strain>
    </source>
</reference>
<dbReference type="GO" id="GO:0004016">
    <property type="term" value="F:adenylate cyclase activity"/>
    <property type="evidence" value="ECO:0007669"/>
    <property type="project" value="TreeGrafter"/>
</dbReference>
<dbReference type="Proteomes" id="UP000618382">
    <property type="component" value="Unassembled WGS sequence"/>
</dbReference>
<dbReference type="InterPro" id="IPR041664">
    <property type="entry name" value="AAA_16"/>
</dbReference>